<dbReference type="GO" id="GO:0005975">
    <property type="term" value="P:carbohydrate metabolic process"/>
    <property type="evidence" value="ECO:0007669"/>
    <property type="project" value="InterPro"/>
</dbReference>
<sequence length="190" mass="21481">FGNADLYLLDTDIEENNDRWITGRLYGGFAEERIAQEMVLGIGGIRALRALNIPVDIYHFNEGHAVLAGLELINEKINAGMSFDKAWESTRKEVVFTTHTPIKAGNEKHRIETLVYMRANLGFSVEQMNRIGGIPFNMTVAALRLSRKSNAVSELHTQTANKMWAKTENRSKIIGITINISFFNPVFNYF</sequence>
<reference evidence="1" key="1">
    <citation type="journal article" date="2014" name="Front. Microbiol.">
        <title>High frequency of phylogenetically diverse reductive dehalogenase-homologous genes in deep subseafloor sedimentary metagenomes.</title>
        <authorList>
            <person name="Kawai M."/>
            <person name="Futagami T."/>
            <person name="Toyoda A."/>
            <person name="Takaki Y."/>
            <person name="Nishi S."/>
            <person name="Hori S."/>
            <person name="Arai W."/>
            <person name="Tsubouchi T."/>
            <person name="Morono Y."/>
            <person name="Uchiyama I."/>
            <person name="Ito T."/>
            <person name="Fujiyama A."/>
            <person name="Inagaki F."/>
            <person name="Takami H."/>
        </authorList>
    </citation>
    <scope>NUCLEOTIDE SEQUENCE</scope>
    <source>
        <strain evidence="1">Expedition CK06-06</strain>
    </source>
</reference>
<accession>X1TM82</accession>
<comment type="caution">
    <text evidence="1">The sequence shown here is derived from an EMBL/GenBank/DDBJ whole genome shotgun (WGS) entry which is preliminary data.</text>
</comment>
<dbReference type="GO" id="GO:0030170">
    <property type="term" value="F:pyridoxal phosphate binding"/>
    <property type="evidence" value="ECO:0007669"/>
    <property type="project" value="InterPro"/>
</dbReference>
<name>X1TM82_9ZZZZ</name>
<dbReference type="AlphaFoldDB" id="X1TM82"/>
<dbReference type="InterPro" id="IPR011834">
    <property type="entry name" value="Agluc_phsphrylas"/>
</dbReference>
<feature type="non-terminal residue" evidence="1">
    <location>
        <position position="1"/>
    </location>
</feature>
<dbReference type="InterPro" id="IPR052182">
    <property type="entry name" value="Glycogen/Maltodextrin_Phosph"/>
</dbReference>
<dbReference type="EMBL" id="BARW01009493">
    <property type="protein sequence ID" value="GAI81149.1"/>
    <property type="molecule type" value="Genomic_DNA"/>
</dbReference>
<evidence type="ECO:0008006" key="2">
    <source>
        <dbReference type="Google" id="ProtNLM"/>
    </source>
</evidence>
<dbReference type="PANTHER" id="PTHR42655">
    <property type="entry name" value="GLYCOGEN PHOSPHORYLASE"/>
    <property type="match status" value="1"/>
</dbReference>
<dbReference type="GO" id="GO:0004645">
    <property type="term" value="F:1,4-alpha-oligoglucan phosphorylase activity"/>
    <property type="evidence" value="ECO:0007669"/>
    <property type="project" value="InterPro"/>
</dbReference>
<evidence type="ECO:0000313" key="1">
    <source>
        <dbReference type="EMBL" id="GAI81149.1"/>
    </source>
</evidence>
<proteinExistence type="predicted"/>
<dbReference type="Gene3D" id="3.40.50.2000">
    <property type="entry name" value="Glycogen Phosphorylase B"/>
    <property type="match status" value="1"/>
</dbReference>
<dbReference type="PANTHER" id="PTHR42655:SF1">
    <property type="entry name" value="GLYCOGEN PHOSPHORYLASE"/>
    <property type="match status" value="1"/>
</dbReference>
<dbReference type="SUPFAM" id="SSF53756">
    <property type="entry name" value="UDP-Glycosyltransferase/glycogen phosphorylase"/>
    <property type="match status" value="1"/>
</dbReference>
<organism evidence="1">
    <name type="scientific">marine sediment metagenome</name>
    <dbReference type="NCBI Taxonomy" id="412755"/>
    <lineage>
        <taxon>unclassified sequences</taxon>
        <taxon>metagenomes</taxon>
        <taxon>ecological metagenomes</taxon>
    </lineage>
</organism>
<protein>
    <recommendedName>
        <fullName evidence="2">Alpha-glucan family phosphorylase</fullName>
    </recommendedName>
</protein>
<gene>
    <name evidence="1" type="ORF">S12H4_19075</name>
</gene>
<dbReference type="NCBIfam" id="TIGR02094">
    <property type="entry name" value="more_P_ylases"/>
    <property type="match status" value="1"/>
</dbReference>